<dbReference type="AlphaFoldDB" id="A0A9P0QQR3"/>
<evidence type="ECO:0000256" key="1">
    <source>
        <dbReference type="ARBA" id="ARBA00003777"/>
    </source>
</evidence>
<feature type="compositionally biased region" description="Basic and acidic residues" evidence="6">
    <location>
        <begin position="161"/>
        <end position="180"/>
    </location>
</feature>
<evidence type="ECO:0000256" key="2">
    <source>
        <dbReference type="ARBA" id="ARBA00006644"/>
    </source>
</evidence>
<accession>A0A9P0QQR3</accession>
<comment type="similarity">
    <text evidence="2">Belongs to the CWC15 family.</text>
</comment>
<dbReference type="PANTHER" id="PTHR12718:SF2">
    <property type="entry name" value="SPLICEOSOME-ASSOCIATED PROTEIN CWC15 HOMOLOG"/>
    <property type="match status" value="1"/>
</dbReference>
<feature type="compositionally biased region" description="Acidic residues" evidence="6">
    <location>
        <begin position="143"/>
        <end position="153"/>
    </location>
</feature>
<dbReference type="GO" id="GO:0045292">
    <property type="term" value="P:mRNA cis splicing, via spliceosome"/>
    <property type="evidence" value="ECO:0007669"/>
    <property type="project" value="TreeGrafter"/>
</dbReference>
<name>A0A9P0QQR3_9ASCO</name>
<evidence type="ECO:0000256" key="3">
    <source>
        <dbReference type="ARBA" id="ARBA00020693"/>
    </source>
</evidence>
<feature type="compositionally biased region" description="Low complexity" evidence="6">
    <location>
        <begin position="130"/>
        <end position="142"/>
    </location>
</feature>
<evidence type="ECO:0000256" key="5">
    <source>
        <dbReference type="ARBA" id="ARBA00023187"/>
    </source>
</evidence>
<evidence type="ECO:0000313" key="8">
    <source>
        <dbReference type="Proteomes" id="UP000837801"/>
    </source>
</evidence>
<keyword evidence="8" id="KW-1185">Reference proteome</keyword>
<sequence>MAIKMRKGHPALAIYWFLYQRTMTTNHRPTLEAKRGKSQSIRDTISHSRALPQQTQLKYRSDISIEEGTRAVEELKAELSGNKRIATESLVPLKRRKEDEVIIPKETKELITASSRGDDEAESDSEVPSESESGSSSSYDSQSDSDSDDEDETAALIKELQNIRKEREIKKKEEEAKITKDAVLTGNPLLNIASPSTNSTGVKKSWRNSTAFNSKSSAMNETAKNDDEAYTNNSLKSDTHKKFMSKYIR</sequence>
<feature type="region of interest" description="Disordered" evidence="6">
    <location>
        <begin position="213"/>
        <end position="234"/>
    </location>
</feature>
<dbReference type="InterPro" id="IPR006973">
    <property type="entry name" value="Cwf_Cwc_15"/>
</dbReference>
<dbReference type="EMBL" id="CAKXYY010000008">
    <property type="protein sequence ID" value="CAH2352843.1"/>
    <property type="molecule type" value="Genomic_DNA"/>
</dbReference>
<evidence type="ECO:0000256" key="6">
    <source>
        <dbReference type="SAM" id="MobiDB-lite"/>
    </source>
</evidence>
<comment type="function">
    <text evidence="1">Involved in pre-mRNA splicing.</text>
</comment>
<protein>
    <recommendedName>
        <fullName evidence="3">Pre-mRNA-splicing factor CWC15</fullName>
    </recommendedName>
</protein>
<comment type="caution">
    <text evidence="7">The sequence shown here is derived from an EMBL/GenBank/DDBJ whole genome shotgun (WGS) entry which is preliminary data.</text>
</comment>
<organism evidence="7 8">
    <name type="scientific">[Candida] railenensis</name>
    <dbReference type="NCBI Taxonomy" id="45579"/>
    <lineage>
        <taxon>Eukaryota</taxon>
        <taxon>Fungi</taxon>
        <taxon>Dikarya</taxon>
        <taxon>Ascomycota</taxon>
        <taxon>Saccharomycotina</taxon>
        <taxon>Pichiomycetes</taxon>
        <taxon>Debaryomycetaceae</taxon>
        <taxon>Kurtzmaniella</taxon>
    </lineage>
</organism>
<dbReference type="Pfam" id="PF04889">
    <property type="entry name" value="Cwf_Cwc_15"/>
    <property type="match status" value="1"/>
</dbReference>
<evidence type="ECO:0000256" key="4">
    <source>
        <dbReference type="ARBA" id="ARBA00022664"/>
    </source>
</evidence>
<reference evidence="7" key="1">
    <citation type="submission" date="2022-03" db="EMBL/GenBank/DDBJ databases">
        <authorList>
            <person name="Legras J.-L."/>
            <person name="Devillers H."/>
            <person name="Grondin C."/>
        </authorList>
    </citation>
    <scope>NUCLEOTIDE SEQUENCE</scope>
    <source>
        <strain evidence="7">CLIB 1423</strain>
    </source>
</reference>
<feature type="compositionally biased region" description="Polar residues" evidence="6">
    <location>
        <begin position="213"/>
        <end position="222"/>
    </location>
</feature>
<evidence type="ECO:0000313" key="7">
    <source>
        <dbReference type="EMBL" id="CAH2352843.1"/>
    </source>
</evidence>
<dbReference type="OrthoDB" id="30179at2759"/>
<proteinExistence type="inferred from homology"/>
<feature type="compositionally biased region" description="Acidic residues" evidence="6">
    <location>
        <begin position="119"/>
        <end position="129"/>
    </location>
</feature>
<dbReference type="PANTHER" id="PTHR12718">
    <property type="entry name" value="CELL CYCLE CONTROL PROTEIN CWF15"/>
    <property type="match status" value="1"/>
</dbReference>
<gene>
    <name evidence="7" type="ORF">CLIB1423_08S02344</name>
</gene>
<dbReference type="GO" id="GO:0003723">
    <property type="term" value="F:RNA binding"/>
    <property type="evidence" value="ECO:0007669"/>
    <property type="project" value="TreeGrafter"/>
</dbReference>
<keyword evidence="5" id="KW-0508">mRNA splicing</keyword>
<dbReference type="GO" id="GO:0071013">
    <property type="term" value="C:catalytic step 2 spliceosome"/>
    <property type="evidence" value="ECO:0007669"/>
    <property type="project" value="TreeGrafter"/>
</dbReference>
<feature type="region of interest" description="Disordered" evidence="6">
    <location>
        <begin position="108"/>
        <end position="180"/>
    </location>
</feature>
<keyword evidence="4" id="KW-0507">mRNA processing</keyword>
<dbReference type="Proteomes" id="UP000837801">
    <property type="component" value="Unassembled WGS sequence"/>
</dbReference>